<feature type="region of interest" description="Disordered" evidence="1">
    <location>
        <begin position="1"/>
        <end position="23"/>
    </location>
</feature>
<dbReference type="EMBL" id="JAINDJ010000004">
    <property type="protein sequence ID" value="KAG9448493.1"/>
    <property type="molecule type" value="Genomic_DNA"/>
</dbReference>
<dbReference type="AlphaFoldDB" id="A0AAV7EI29"/>
<proteinExistence type="predicted"/>
<name>A0AAV7EI29_ARIFI</name>
<organism evidence="2 3">
    <name type="scientific">Aristolochia fimbriata</name>
    <name type="common">White veined hardy Dutchman's pipe vine</name>
    <dbReference type="NCBI Taxonomy" id="158543"/>
    <lineage>
        <taxon>Eukaryota</taxon>
        <taxon>Viridiplantae</taxon>
        <taxon>Streptophyta</taxon>
        <taxon>Embryophyta</taxon>
        <taxon>Tracheophyta</taxon>
        <taxon>Spermatophyta</taxon>
        <taxon>Magnoliopsida</taxon>
        <taxon>Magnoliidae</taxon>
        <taxon>Piperales</taxon>
        <taxon>Aristolochiaceae</taxon>
        <taxon>Aristolochia</taxon>
    </lineage>
</organism>
<gene>
    <name evidence="2" type="ORF">H6P81_008458</name>
</gene>
<evidence type="ECO:0000313" key="2">
    <source>
        <dbReference type="EMBL" id="KAG9448493.1"/>
    </source>
</evidence>
<reference evidence="2 3" key="1">
    <citation type="submission" date="2021-07" db="EMBL/GenBank/DDBJ databases">
        <title>The Aristolochia fimbriata genome: insights into angiosperm evolution, floral development and chemical biosynthesis.</title>
        <authorList>
            <person name="Jiao Y."/>
        </authorList>
    </citation>
    <scope>NUCLEOTIDE SEQUENCE [LARGE SCALE GENOMIC DNA]</scope>
    <source>
        <strain evidence="2">IBCAS-2021</strain>
        <tissue evidence="2">Leaf</tissue>
    </source>
</reference>
<protein>
    <submittedName>
        <fullName evidence="2">Uncharacterized protein</fullName>
    </submittedName>
</protein>
<evidence type="ECO:0000256" key="1">
    <source>
        <dbReference type="SAM" id="MobiDB-lite"/>
    </source>
</evidence>
<accession>A0AAV7EI29</accession>
<keyword evidence="3" id="KW-1185">Reference proteome</keyword>
<dbReference type="Proteomes" id="UP000825729">
    <property type="component" value="Unassembled WGS sequence"/>
</dbReference>
<comment type="caution">
    <text evidence="2">The sequence shown here is derived from an EMBL/GenBank/DDBJ whole genome shotgun (WGS) entry which is preliminary data.</text>
</comment>
<evidence type="ECO:0000313" key="3">
    <source>
        <dbReference type="Proteomes" id="UP000825729"/>
    </source>
</evidence>
<sequence>MQSIGETGEPVPDTNPKRSSNTIPNSIRLDLLLEFQRKIKRQVDFTGDHVQRLQSRFPSFQCEGLQSLSCDQPLKQEKVYAQILEGDVHLTVRIGEIGDDDEVAVQVLRRVEAALILQIYSRRLEDRILNQKWRTSKGERARGAVGEDELGNPCN</sequence>